<evidence type="ECO:0000256" key="1">
    <source>
        <dbReference type="ARBA" id="ARBA00004141"/>
    </source>
</evidence>
<keyword evidence="4 6" id="KW-1133">Transmembrane helix</keyword>
<feature type="transmembrane region" description="Helical" evidence="6">
    <location>
        <begin position="108"/>
        <end position="129"/>
    </location>
</feature>
<dbReference type="Pfam" id="PF07690">
    <property type="entry name" value="MFS_1"/>
    <property type="match status" value="1"/>
</dbReference>
<evidence type="ECO:0000256" key="5">
    <source>
        <dbReference type="ARBA" id="ARBA00023136"/>
    </source>
</evidence>
<feature type="transmembrane region" description="Helical" evidence="6">
    <location>
        <begin position="239"/>
        <end position="263"/>
    </location>
</feature>
<evidence type="ECO:0000256" key="6">
    <source>
        <dbReference type="SAM" id="Phobius"/>
    </source>
</evidence>
<feature type="transmembrane region" description="Helical" evidence="6">
    <location>
        <begin position="365"/>
        <end position="385"/>
    </location>
</feature>
<dbReference type="InterPro" id="IPR011701">
    <property type="entry name" value="MFS"/>
</dbReference>
<dbReference type="SUPFAM" id="SSF103473">
    <property type="entry name" value="MFS general substrate transporter"/>
    <property type="match status" value="1"/>
</dbReference>
<keyword evidence="3 6" id="KW-0812">Transmembrane</keyword>
<feature type="transmembrane region" description="Helical" evidence="6">
    <location>
        <begin position="13"/>
        <end position="31"/>
    </location>
</feature>
<keyword evidence="2" id="KW-0813">Transport</keyword>
<feature type="transmembrane region" description="Helical" evidence="6">
    <location>
        <begin position="51"/>
        <end position="71"/>
    </location>
</feature>
<dbReference type="EMBL" id="JBHLUN010000002">
    <property type="protein sequence ID" value="MFC0407016.1"/>
    <property type="molecule type" value="Genomic_DNA"/>
</dbReference>
<proteinExistence type="predicted"/>
<evidence type="ECO:0000313" key="9">
    <source>
        <dbReference type="Proteomes" id="UP001589865"/>
    </source>
</evidence>
<sequence>MDDNRENLLLKRIAWRLVPLLTIIYLIAYIDRANISYAKLTMVQALHITEAEFGFAASLFFIGYLIFEVPSNLALNYFGARPWIARIMFTWGLATVLTAFVSSSTFFLIVRFIVGTCEAGLYPGLIFYLSLWFPQKQRTGIVGLLTLGSSLGNMFGSLIGGYSLELDGLFGFQGWQWVFLITGMPAVLMTFVTLLYLPNSPQEARFITDEERNTLDTALRRDPPPPKPAGGAPWTLGSLLTVLALSAGYGTISVAIYGIAYWLPTLVKGFGVSSGTNGLLNMVPWALASVVLFWLPRRLRSFRAVLITAMTAAALGIALFLISVSPVSNALRFTALALGAPTLYLMIPCFWATPPRLLPSAFLKGSGGAAAMAVIVSGSGLGGFVAQNLMPWIAQASGSASAPMIAPAVSLLLLGLAAFVVLLSTNNTRDVEGETVPVR</sequence>
<evidence type="ECO:0000256" key="2">
    <source>
        <dbReference type="ARBA" id="ARBA00022448"/>
    </source>
</evidence>
<feature type="transmembrane region" description="Helical" evidence="6">
    <location>
        <begin position="141"/>
        <end position="162"/>
    </location>
</feature>
<comment type="subcellular location">
    <subcellularLocation>
        <location evidence="1">Membrane</location>
        <topology evidence="1">Multi-pass membrane protein</topology>
    </subcellularLocation>
</comment>
<dbReference type="PANTHER" id="PTHR43791">
    <property type="entry name" value="PERMEASE-RELATED"/>
    <property type="match status" value="1"/>
</dbReference>
<organism evidence="8 9">
    <name type="scientific">Roseomonas elaeocarpi</name>
    <dbReference type="NCBI Taxonomy" id="907779"/>
    <lineage>
        <taxon>Bacteria</taxon>
        <taxon>Pseudomonadati</taxon>
        <taxon>Pseudomonadota</taxon>
        <taxon>Alphaproteobacteria</taxon>
        <taxon>Acetobacterales</taxon>
        <taxon>Roseomonadaceae</taxon>
        <taxon>Roseomonas</taxon>
    </lineage>
</organism>
<dbReference type="CDD" id="cd17319">
    <property type="entry name" value="MFS_ExuT_GudP_like"/>
    <property type="match status" value="1"/>
</dbReference>
<feature type="transmembrane region" description="Helical" evidence="6">
    <location>
        <begin position="302"/>
        <end position="324"/>
    </location>
</feature>
<feature type="transmembrane region" description="Helical" evidence="6">
    <location>
        <begin position="83"/>
        <end position="102"/>
    </location>
</feature>
<comment type="caution">
    <text evidence="8">The sequence shown here is derived from an EMBL/GenBank/DDBJ whole genome shotgun (WGS) entry which is preliminary data.</text>
</comment>
<gene>
    <name evidence="8" type="ORF">ACFFGY_02065</name>
</gene>
<evidence type="ECO:0000256" key="4">
    <source>
        <dbReference type="ARBA" id="ARBA00022989"/>
    </source>
</evidence>
<keyword evidence="5 6" id="KW-0472">Membrane</keyword>
<dbReference type="PROSITE" id="PS50850">
    <property type="entry name" value="MFS"/>
    <property type="match status" value="1"/>
</dbReference>
<dbReference type="Proteomes" id="UP001589865">
    <property type="component" value="Unassembled WGS sequence"/>
</dbReference>
<evidence type="ECO:0000256" key="3">
    <source>
        <dbReference type="ARBA" id="ARBA00022692"/>
    </source>
</evidence>
<feature type="transmembrane region" description="Helical" evidence="6">
    <location>
        <begin position="275"/>
        <end position="295"/>
    </location>
</feature>
<evidence type="ECO:0000259" key="7">
    <source>
        <dbReference type="PROSITE" id="PS50850"/>
    </source>
</evidence>
<keyword evidence="9" id="KW-1185">Reference proteome</keyword>
<dbReference type="Gene3D" id="1.20.1250.20">
    <property type="entry name" value="MFS general substrate transporter like domains"/>
    <property type="match status" value="2"/>
</dbReference>
<accession>A0ABV6JMS1</accession>
<name>A0ABV6JMS1_9PROT</name>
<feature type="transmembrane region" description="Helical" evidence="6">
    <location>
        <begin position="174"/>
        <end position="197"/>
    </location>
</feature>
<feature type="transmembrane region" description="Helical" evidence="6">
    <location>
        <begin position="405"/>
        <end position="423"/>
    </location>
</feature>
<reference evidence="8 9" key="1">
    <citation type="submission" date="2024-09" db="EMBL/GenBank/DDBJ databases">
        <authorList>
            <person name="Sun Q."/>
            <person name="Mori K."/>
        </authorList>
    </citation>
    <scope>NUCLEOTIDE SEQUENCE [LARGE SCALE GENOMIC DNA]</scope>
    <source>
        <strain evidence="8 9">TBRC 5777</strain>
    </source>
</reference>
<dbReference type="InterPro" id="IPR020846">
    <property type="entry name" value="MFS_dom"/>
</dbReference>
<evidence type="ECO:0000313" key="8">
    <source>
        <dbReference type="EMBL" id="MFC0407016.1"/>
    </source>
</evidence>
<feature type="domain" description="Major facilitator superfamily (MFS) profile" evidence="7">
    <location>
        <begin position="17"/>
        <end position="429"/>
    </location>
</feature>
<protein>
    <submittedName>
        <fullName evidence="8">MFS transporter</fullName>
    </submittedName>
</protein>
<dbReference type="RefSeq" id="WP_377042707.1">
    <property type="nucleotide sequence ID" value="NZ_JBHLUN010000002.1"/>
</dbReference>
<dbReference type="PANTHER" id="PTHR43791:SF36">
    <property type="entry name" value="TRANSPORTER, PUTATIVE (AFU_ORTHOLOGUE AFUA_6G08340)-RELATED"/>
    <property type="match status" value="1"/>
</dbReference>
<feature type="transmembrane region" description="Helical" evidence="6">
    <location>
        <begin position="330"/>
        <end position="353"/>
    </location>
</feature>
<dbReference type="InterPro" id="IPR036259">
    <property type="entry name" value="MFS_trans_sf"/>
</dbReference>